<name>A0A5D2M503_GOSTO</name>
<evidence type="ECO:0000313" key="2">
    <source>
        <dbReference type="Proteomes" id="UP000322667"/>
    </source>
</evidence>
<dbReference type="AlphaFoldDB" id="A0A5D2M503"/>
<organism evidence="1 2">
    <name type="scientific">Gossypium tomentosum</name>
    <name type="common">Hawaiian cotton</name>
    <name type="synonym">Gossypium sandvicense</name>
    <dbReference type="NCBI Taxonomy" id="34277"/>
    <lineage>
        <taxon>Eukaryota</taxon>
        <taxon>Viridiplantae</taxon>
        <taxon>Streptophyta</taxon>
        <taxon>Embryophyta</taxon>
        <taxon>Tracheophyta</taxon>
        <taxon>Spermatophyta</taxon>
        <taxon>Magnoliopsida</taxon>
        <taxon>eudicotyledons</taxon>
        <taxon>Gunneridae</taxon>
        <taxon>Pentapetalae</taxon>
        <taxon>rosids</taxon>
        <taxon>malvids</taxon>
        <taxon>Malvales</taxon>
        <taxon>Malvaceae</taxon>
        <taxon>Malvoideae</taxon>
        <taxon>Gossypium</taxon>
    </lineage>
</organism>
<dbReference type="Proteomes" id="UP000322667">
    <property type="component" value="Chromosome D01"/>
</dbReference>
<proteinExistence type="predicted"/>
<accession>A0A5D2M503</accession>
<dbReference type="EMBL" id="CM017623">
    <property type="protein sequence ID" value="TYH86414.1"/>
    <property type="molecule type" value="Genomic_DNA"/>
</dbReference>
<protein>
    <submittedName>
        <fullName evidence="1">Uncharacterized protein</fullName>
    </submittedName>
</protein>
<gene>
    <name evidence="1" type="ORF">ES332_D01G040900v1</name>
</gene>
<sequence length="31" mass="3375">MGFRVSKFSSSIANVVPKSFTKKGKDKVDGE</sequence>
<keyword evidence="2" id="KW-1185">Reference proteome</keyword>
<reference evidence="1 2" key="1">
    <citation type="submission" date="2019-07" db="EMBL/GenBank/DDBJ databases">
        <title>WGS assembly of Gossypium tomentosum.</title>
        <authorList>
            <person name="Chen Z.J."/>
            <person name="Sreedasyam A."/>
            <person name="Ando A."/>
            <person name="Song Q."/>
            <person name="De L."/>
            <person name="Hulse-Kemp A."/>
            <person name="Ding M."/>
            <person name="Ye W."/>
            <person name="Kirkbride R."/>
            <person name="Jenkins J."/>
            <person name="Plott C."/>
            <person name="Lovell J."/>
            <person name="Lin Y.-M."/>
            <person name="Vaughn R."/>
            <person name="Liu B."/>
            <person name="Li W."/>
            <person name="Simpson S."/>
            <person name="Scheffler B."/>
            <person name="Saski C."/>
            <person name="Grover C."/>
            <person name="Hu G."/>
            <person name="Conover J."/>
            <person name="Carlson J."/>
            <person name="Shu S."/>
            <person name="Boston L."/>
            <person name="Williams M."/>
            <person name="Peterson D."/>
            <person name="Mcgee K."/>
            <person name="Jones D."/>
            <person name="Wendel J."/>
            <person name="Stelly D."/>
            <person name="Grimwood J."/>
            <person name="Schmutz J."/>
        </authorList>
    </citation>
    <scope>NUCLEOTIDE SEQUENCE [LARGE SCALE GENOMIC DNA]</scope>
    <source>
        <strain evidence="1">7179.01</strain>
    </source>
</reference>
<evidence type="ECO:0000313" key="1">
    <source>
        <dbReference type="EMBL" id="TYH86414.1"/>
    </source>
</evidence>